<name>C7PY44_CATAD</name>
<protein>
    <submittedName>
        <fullName evidence="1">Glycosyl transferase group 1</fullName>
    </submittedName>
</protein>
<proteinExistence type="predicted"/>
<keyword evidence="2" id="KW-1185">Reference proteome</keyword>
<gene>
    <name evidence="1" type="ordered locus">Caci_4643</name>
</gene>
<dbReference type="PANTHER" id="PTHR12526">
    <property type="entry name" value="GLYCOSYLTRANSFERASE"/>
    <property type="match status" value="1"/>
</dbReference>
<sequence length="518" mass="56215">MLREFAGEGSFGGGLGRVVMLVGNFVDGDSRVQKEARSAAAGGWETFLVGRSPGGGREEYGLGGATVVRAAEVMTATRYRASHPRRGVGGFFAYRSREVSRVKHRRQRMRQENSAMERERLEQRLASGSVSPIIAAGLRSDYAVRAAATRGLGYWVAARKQAFDRNVARSKTDPNSGLRLLLARIGGDSPAWDAQPRLVDFEDSFGPVIDELEPDLIHANDADMLGVAARAVVRARSRGRDVKLVYDAHEFFPGEIRHGDASWHVVMAGEERRYLPLVDGVCAAAEHIATAMAECYQLSTVPTVVNNMPERSTLVGVGEEVPGVRGDLELDADVPLIVHAGMVAPVRGLDAIVRALAEPGMSHAHFAMLVGSRQGHVADLVGLAESLDCGERLHLLDYVPVQELTAYLATATVGVEPFLHTPHQELTVTTKFWSYLNARLPIVVSDVKAMSGLVGEMGNGEVFVAGDAQSAAAALRKVFENRERYTAVYEADGPEATRFTWEPQAERMLALYQAVMHA</sequence>
<dbReference type="Gene3D" id="3.40.50.2000">
    <property type="entry name" value="Glycogen Phosphorylase B"/>
    <property type="match status" value="2"/>
</dbReference>
<organism evidence="1 2">
    <name type="scientific">Catenulispora acidiphila (strain DSM 44928 / JCM 14897 / NBRC 102108 / NRRL B-24433 / ID139908)</name>
    <dbReference type="NCBI Taxonomy" id="479433"/>
    <lineage>
        <taxon>Bacteria</taxon>
        <taxon>Bacillati</taxon>
        <taxon>Actinomycetota</taxon>
        <taxon>Actinomycetes</taxon>
        <taxon>Catenulisporales</taxon>
        <taxon>Catenulisporaceae</taxon>
        <taxon>Catenulispora</taxon>
    </lineage>
</organism>
<dbReference type="STRING" id="479433.Caci_4643"/>
<keyword evidence="1" id="KW-0808">Transferase</keyword>
<dbReference type="EMBL" id="CP001700">
    <property type="protein sequence ID" value="ACU73504.1"/>
    <property type="molecule type" value="Genomic_DNA"/>
</dbReference>
<reference evidence="1 2" key="1">
    <citation type="journal article" date="2009" name="Stand. Genomic Sci.">
        <title>Complete genome sequence of Catenulispora acidiphila type strain (ID 139908).</title>
        <authorList>
            <person name="Copeland A."/>
            <person name="Lapidus A."/>
            <person name="Glavina Del Rio T."/>
            <person name="Nolan M."/>
            <person name="Lucas S."/>
            <person name="Chen F."/>
            <person name="Tice H."/>
            <person name="Cheng J.F."/>
            <person name="Bruce D."/>
            <person name="Goodwin L."/>
            <person name="Pitluck S."/>
            <person name="Mikhailova N."/>
            <person name="Pati A."/>
            <person name="Ivanova N."/>
            <person name="Mavromatis K."/>
            <person name="Chen A."/>
            <person name="Palaniappan K."/>
            <person name="Chain P."/>
            <person name="Land M."/>
            <person name="Hauser L."/>
            <person name="Chang Y.J."/>
            <person name="Jeffries C.D."/>
            <person name="Chertkov O."/>
            <person name="Brettin T."/>
            <person name="Detter J.C."/>
            <person name="Han C."/>
            <person name="Ali Z."/>
            <person name="Tindall B.J."/>
            <person name="Goker M."/>
            <person name="Bristow J."/>
            <person name="Eisen J.A."/>
            <person name="Markowitz V."/>
            <person name="Hugenholtz P."/>
            <person name="Kyrpides N.C."/>
            <person name="Klenk H.P."/>
        </authorList>
    </citation>
    <scope>NUCLEOTIDE SEQUENCE [LARGE SCALE GENOMIC DNA]</scope>
    <source>
        <strain evidence="2">DSM 44928 / JCM 14897 / NBRC 102108 / NRRL B-24433 / ID139908</strain>
    </source>
</reference>
<dbReference type="HOGENOM" id="CLU_032381_0_0_11"/>
<dbReference type="SUPFAM" id="SSF53756">
    <property type="entry name" value="UDP-Glycosyltransferase/glycogen phosphorylase"/>
    <property type="match status" value="1"/>
</dbReference>
<dbReference type="GO" id="GO:0016757">
    <property type="term" value="F:glycosyltransferase activity"/>
    <property type="evidence" value="ECO:0007669"/>
    <property type="project" value="TreeGrafter"/>
</dbReference>
<dbReference type="KEGG" id="cai:Caci_4643"/>
<dbReference type="CAZy" id="GT4">
    <property type="family name" value="Glycosyltransferase Family 4"/>
</dbReference>
<accession>C7PY44</accession>
<dbReference type="AlphaFoldDB" id="C7PY44"/>
<dbReference type="InParanoid" id="C7PY44"/>
<evidence type="ECO:0000313" key="1">
    <source>
        <dbReference type="EMBL" id="ACU73504.1"/>
    </source>
</evidence>
<dbReference type="PANTHER" id="PTHR12526:SF600">
    <property type="entry name" value="GLYCOSYL TRANSFERASE GROUP 1"/>
    <property type="match status" value="1"/>
</dbReference>
<dbReference type="Pfam" id="PF13692">
    <property type="entry name" value="Glyco_trans_1_4"/>
    <property type="match status" value="1"/>
</dbReference>
<dbReference type="Proteomes" id="UP000000851">
    <property type="component" value="Chromosome"/>
</dbReference>
<dbReference type="eggNOG" id="COG0438">
    <property type="taxonomic scope" value="Bacteria"/>
</dbReference>
<evidence type="ECO:0000313" key="2">
    <source>
        <dbReference type="Proteomes" id="UP000000851"/>
    </source>
</evidence>